<proteinExistence type="predicted"/>
<reference evidence="1 2" key="1">
    <citation type="submission" date="2014-03" db="EMBL/GenBank/DDBJ databases">
        <title>Genomics of Bifidobacteria.</title>
        <authorList>
            <person name="Ventura M."/>
            <person name="Milani C."/>
            <person name="Lugli G.A."/>
        </authorList>
    </citation>
    <scope>NUCLEOTIDE SEQUENCE [LARGE SCALE GENOMIC DNA]</scope>
    <source>
        <strain evidence="1 2">JCM 13495</strain>
    </source>
</reference>
<evidence type="ECO:0000313" key="2">
    <source>
        <dbReference type="Proteomes" id="UP000029080"/>
    </source>
</evidence>
<keyword evidence="2" id="KW-1185">Reference proteome</keyword>
<comment type="caution">
    <text evidence="1">The sequence shown here is derived from an EMBL/GenBank/DDBJ whole genome shotgun (WGS) entry which is preliminary data.</text>
</comment>
<dbReference type="AlphaFoldDB" id="A0A087EH56"/>
<dbReference type="OrthoDB" id="3239080at2"/>
<dbReference type="RefSeq" id="WP_051264356.1">
    <property type="nucleotide sequence ID" value="NZ_JAXEUP010000070.1"/>
</dbReference>
<name>A0A087EH56_9BIFI</name>
<protein>
    <submittedName>
        <fullName evidence="1">Anaerobic C4-dicarboxylate transport protein</fullName>
    </submittedName>
</protein>
<dbReference type="EMBL" id="JGZU01000005">
    <property type="protein sequence ID" value="KFJ07107.1"/>
    <property type="molecule type" value="Genomic_DNA"/>
</dbReference>
<evidence type="ECO:0000313" key="1">
    <source>
        <dbReference type="EMBL" id="KFJ07107.1"/>
    </source>
</evidence>
<dbReference type="Proteomes" id="UP000029080">
    <property type="component" value="Unassembled WGS sequence"/>
</dbReference>
<dbReference type="STRING" id="356829.BITS_1536"/>
<sequence length="124" mass="13681">MIVVPVFLWCIAMLIGIGICIACIRATKGVSAQISSTHVIPPVSSVILWLHIMSVLCGAAAYGVYLMLNVDGDIPSDLWYVRLGWPSAIILVLTIAAQLALMYRQARRSWHSTMDAKLNRTLKR</sequence>
<organism evidence="1 2">
    <name type="scientific">Bifidobacterium tsurumiense</name>
    <dbReference type="NCBI Taxonomy" id="356829"/>
    <lineage>
        <taxon>Bacteria</taxon>
        <taxon>Bacillati</taxon>
        <taxon>Actinomycetota</taxon>
        <taxon>Actinomycetes</taxon>
        <taxon>Bifidobacteriales</taxon>
        <taxon>Bifidobacteriaceae</taxon>
        <taxon>Bifidobacterium</taxon>
    </lineage>
</organism>
<accession>A0A087EH56</accession>
<gene>
    <name evidence="1" type="ORF">BITS_1536</name>
</gene>